<comment type="caution">
    <text evidence="5">The sequence shown here is derived from an EMBL/GenBank/DDBJ whole genome shotgun (WGS) entry which is preliminary data.</text>
</comment>
<evidence type="ECO:0000256" key="2">
    <source>
        <dbReference type="ARBA" id="ARBA00006472"/>
    </source>
</evidence>
<dbReference type="GO" id="GO:0006729">
    <property type="term" value="P:tetrahydrobiopterin biosynthetic process"/>
    <property type="evidence" value="ECO:0007669"/>
    <property type="project" value="InterPro"/>
</dbReference>
<comment type="catalytic activity">
    <reaction evidence="1 4">
        <text>(4aS,6R)-4a-hydroxy-L-erythro-5,6,7,8-tetrahydrobiopterin = (6R)-L-erythro-6,7-dihydrobiopterin + H2O</text>
        <dbReference type="Rhea" id="RHEA:11920"/>
        <dbReference type="ChEBI" id="CHEBI:15377"/>
        <dbReference type="ChEBI" id="CHEBI:15642"/>
        <dbReference type="ChEBI" id="CHEBI:43120"/>
        <dbReference type="EC" id="4.2.1.96"/>
    </reaction>
</comment>
<dbReference type="GO" id="GO:0008124">
    <property type="term" value="F:4-alpha-hydroxytetrahydrobiopterin dehydratase activity"/>
    <property type="evidence" value="ECO:0007669"/>
    <property type="project" value="UniProtKB-UniRule"/>
</dbReference>
<dbReference type="EC" id="4.2.1.96" evidence="4"/>
<dbReference type="HAMAP" id="MF_00434">
    <property type="entry name" value="Pterin_4_alpha"/>
    <property type="match status" value="1"/>
</dbReference>
<reference evidence="5 6" key="1">
    <citation type="submission" date="2014-10" db="EMBL/GenBank/DDBJ databases">
        <authorList>
            <person name="Seo M.-J."/>
            <person name="Seok Y.J."/>
            <person name="Cha I.-T."/>
        </authorList>
    </citation>
    <scope>NUCLEOTIDE SEQUENCE [LARGE SCALE GENOMIC DNA]</scope>
    <source>
        <strain evidence="5 6">NEU</strain>
    </source>
</reference>
<sequence length="110" mass="12116">MKLEHRDCIRNARALDPWVIDALLNDVPGWTAIDGILSREFRLPDYRATIAFVNAVALVAETQDHHPELTVGHATCRVTWSTHSAGGALTENDFICAAKVNALYPEMTSA</sequence>
<dbReference type="RefSeq" id="WP_071363458.1">
    <property type="nucleotide sequence ID" value="NZ_JRYB01000001.1"/>
</dbReference>
<dbReference type="Pfam" id="PF01329">
    <property type="entry name" value="Pterin_4a"/>
    <property type="match status" value="1"/>
</dbReference>
<evidence type="ECO:0000256" key="1">
    <source>
        <dbReference type="ARBA" id="ARBA00001554"/>
    </source>
</evidence>
<comment type="similarity">
    <text evidence="2 4">Belongs to the pterin-4-alpha-carbinolamine dehydratase family.</text>
</comment>
<organism evidence="5 6">
    <name type="scientific">Massilia timonae</name>
    <dbReference type="NCBI Taxonomy" id="47229"/>
    <lineage>
        <taxon>Bacteria</taxon>
        <taxon>Pseudomonadati</taxon>
        <taxon>Pseudomonadota</taxon>
        <taxon>Betaproteobacteria</taxon>
        <taxon>Burkholderiales</taxon>
        <taxon>Oxalobacteraceae</taxon>
        <taxon>Telluria group</taxon>
        <taxon>Massilia</taxon>
    </lineage>
</organism>
<keyword evidence="3 4" id="KW-0456">Lyase</keyword>
<proteinExistence type="inferred from homology"/>
<dbReference type="EMBL" id="JRYB01000001">
    <property type="protein sequence ID" value="OIJ40816.1"/>
    <property type="molecule type" value="Genomic_DNA"/>
</dbReference>
<dbReference type="Proteomes" id="UP000180246">
    <property type="component" value="Unassembled WGS sequence"/>
</dbReference>
<protein>
    <recommendedName>
        <fullName evidence="4">Putative pterin-4-alpha-carbinolamine dehydratase</fullName>
        <shortName evidence="4">PHS</shortName>
        <ecNumber evidence="4">4.2.1.96</ecNumber>
    </recommendedName>
    <alternativeName>
        <fullName evidence="4">4-alpha-hydroxy-tetrahydropterin dehydratase</fullName>
    </alternativeName>
    <alternativeName>
        <fullName evidence="4">Pterin carbinolamine dehydratase</fullName>
        <shortName evidence="4">PCD</shortName>
    </alternativeName>
</protein>
<evidence type="ECO:0000256" key="4">
    <source>
        <dbReference type="HAMAP-Rule" id="MF_00434"/>
    </source>
</evidence>
<dbReference type="PANTHER" id="PTHR12599:SF0">
    <property type="entry name" value="PTERIN-4-ALPHA-CARBINOLAMINE DEHYDRATASE"/>
    <property type="match status" value="1"/>
</dbReference>
<gene>
    <name evidence="5" type="ORF">LO55_4958</name>
</gene>
<name>A0A1S2N6V7_9BURK</name>
<dbReference type="SUPFAM" id="SSF55248">
    <property type="entry name" value="PCD-like"/>
    <property type="match status" value="1"/>
</dbReference>
<dbReference type="Gene3D" id="3.30.1360.20">
    <property type="entry name" value="Transcriptional coactivator/pterin dehydratase"/>
    <property type="match status" value="1"/>
</dbReference>
<dbReference type="InterPro" id="IPR036428">
    <property type="entry name" value="PCD_sf"/>
</dbReference>
<evidence type="ECO:0000256" key="3">
    <source>
        <dbReference type="ARBA" id="ARBA00023239"/>
    </source>
</evidence>
<dbReference type="AlphaFoldDB" id="A0A1S2N6V7"/>
<dbReference type="PANTHER" id="PTHR12599">
    <property type="entry name" value="PTERIN-4-ALPHA-CARBINOLAMINE DEHYDRATASE"/>
    <property type="match status" value="1"/>
</dbReference>
<evidence type="ECO:0000313" key="6">
    <source>
        <dbReference type="Proteomes" id="UP000180246"/>
    </source>
</evidence>
<evidence type="ECO:0000313" key="5">
    <source>
        <dbReference type="EMBL" id="OIJ40816.1"/>
    </source>
</evidence>
<accession>A0A1S2N6V7</accession>
<dbReference type="InterPro" id="IPR001533">
    <property type="entry name" value="Pterin_deHydtase"/>
</dbReference>